<proteinExistence type="predicted"/>
<organism evidence="1 2">
    <name type="scientific">Pediococcus acidilactici DSM 20284</name>
    <dbReference type="NCBI Taxonomy" id="862514"/>
    <lineage>
        <taxon>Bacteria</taxon>
        <taxon>Bacillati</taxon>
        <taxon>Bacillota</taxon>
        <taxon>Bacilli</taxon>
        <taxon>Lactobacillales</taxon>
        <taxon>Lactobacillaceae</taxon>
        <taxon>Pediococcus</taxon>
        <taxon>Pediococcus acidilactici group</taxon>
    </lineage>
</organism>
<dbReference type="HOGENOM" id="CLU_3120877_0_0_9"/>
<dbReference type="EMBL" id="AEEG01000002">
    <property type="protein sequence ID" value="EFL96261.1"/>
    <property type="molecule type" value="Genomic_DNA"/>
</dbReference>
<reference evidence="1" key="1">
    <citation type="submission" date="2010-07" db="EMBL/GenBank/DDBJ databases">
        <authorList>
            <person name="Muzny D."/>
            <person name="Qin X."/>
            <person name="Deng J."/>
            <person name="Jiang H."/>
            <person name="Liu Y."/>
            <person name="Qu J."/>
            <person name="Song X.-Z."/>
            <person name="Zhang L."/>
            <person name="Thornton R."/>
            <person name="Coyle M."/>
            <person name="Francisco L."/>
            <person name="Jackson L."/>
            <person name="Javaid M."/>
            <person name="Korchina V."/>
            <person name="Kovar C."/>
            <person name="Mata R."/>
            <person name="Mathew T."/>
            <person name="Ngo R."/>
            <person name="Nguyen L."/>
            <person name="Nguyen N."/>
            <person name="Okwuonu G."/>
            <person name="Ongeri F."/>
            <person name="Pham C."/>
            <person name="Simmons D."/>
            <person name="Wilczek-Boney K."/>
            <person name="Hale W."/>
            <person name="Jakkamsetti A."/>
            <person name="Pham P."/>
            <person name="Ruth R."/>
            <person name="San Lucas F."/>
            <person name="Warren J."/>
            <person name="Zhang J."/>
            <person name="Zhao Z."/>
            <person name="Zhou C."/>
            <person name="Zhu D."/>
            <person name="Lee S."/>
            <person name="Bess C."/>
            <person name="Blankenburg K."/>
            <person name="Forbes L."/>
            <person name="Fu Q."/>
            <person name="Gubbala S."/>
            <person name="Hirani K."/>
            <person name="Jayaseelan J.C."/>
            <person name="Lara F."/>
            <person name="Munidasa M."/>
            <person name="Palculict T."/>
            <person name="Patil S."/>
            <person name="Pu L.-L."/>
            <person name="Saada N."/>
            <person name="Tang L."/>
            <person name="Weissenberger G."/>
            <person name="Zhu Y."/>
            <person name="Hemphill L."/>
            <person name="Shang Y."/>
            <person name="Youmans B."/>
            <person name="Ayvaz T."/>
            <person name="Ross M."/>
            <person name="Santibanez J."/>
            <person name="Aqrawi P."/>
            <person name="Gross S."/>
            <person name="Joshi V."/>
            <person name="Fowler G."/>
            <person name="Nazareth L."/>
            <person name="Reid J."/>
            <person name="Worley K."/>
            <person name="Petrosino J."/>
            <person name="Highlander S."/>
            <person name="Gibbs R."/>
        </authorList>
    </citation>
    <scope>NUCLEOTIDE SEQUENCE [LARGE SCALE GENOMIC DNA]</scope>
    <source>
        <strain evidence="1">DSM 20284</strain>
    </source>
</reference>
<accession>E0NDE0</accession>
<keyword evidence="2" id="KW-1185">Reference proteome</keyword>
<name>E0NDE0_PEDAC</name>
<comment type="caution">
    <text evidence="1">The sequence shown here is derived from an EMBL/GenBank/DDBJ whole genome shotgun (WGS) entry which is preliminary data.</text>
</comment>
<sequence length="50" mass="5703">MGILKDAPSFNGCNQYKNFNVTYYADLQNNKAQLLNTKNLSFGIKGFRLK</sequence>
<gene>
    <name evidence="1" type="ORF">HMPREF0623_0312</name>
</gene>
<dbReference type="AlphaFoldDB" id="E0NDE0"/>
<protein>
    <submittedName>
        <fullName evidence="1">Uncharacterized protein</fullName>
    </submittedName>
</protein>
<evidence type="ECO:0000313" key="1">
    <source>
        <dbReference type="EMBL" id="EFL96261.1"/>
    </source>
</evidence>
<evidence type="ECO:0000313" key="2">
    <source>
        <dbReference type="Proteomes" id="UP000004470"/>
    </source>
</evidence>
<dbReference type="Proteomes" id="UP000004470">
    <property type="component" value="Unassembled WGS sequence"/>
</dbReference>